<reference evidence="1 2" key="1">
    <citation type="submission" date="2020-05" db="EMBL/GenBank/DDBJ databases">
        <title>Nakamurella sp. DB0629 isolated from air conditioner.</title>
        <authorList>
            <person name="Kim D.H."/>
            <person name="Kim D.-U."/>
        </authorList>
    </citation>
    <scope>NUCLEOTIDE SEQUENCE [LARGE SCALE GENOMIC DNA]</scope>
    <source>
        <strain evidence="1 2">DB0629</strain>
    </source>
</reference>
<name>A0A849A8R5_9ACTN</name>
<dbReference type="Proteomes" id="UP000562984">
    <property type="component" value="Unassembled WGS sequence"/>
</dbReference>
<comment type="caution">
    <text evidence="1">The sequence shown here is derived from an EMBL/GenBank/DDBJ whole genome shotgun (WGS) entry which is preliminary data.</text>
</comment>
<dbReference type="AlphaFoldDB" id="A0A849A8R5"/>
<evidence type="ECO:0000313" key="2">
    <source>
        <dbReference type="Proteomes" id="UP000562984"/>
    </source>
</evidence>
<gene>
    <name evidence="1" type="ORF">HKD39_14635</name>
</gene>
<sequence>MPRDGDVNDEELRRRNALALSIIQHRALSERSWDSVRLALLGATVQEIMEVERGTRRCQ</sequence>
<keyword evidence="2" id="KW-1185">Reference proteome</keyword>
<protein>
    <submittedName>
        <fullName evidence="1">Uncharacterized protein</fullName>
    </submittedName>
</protein>
<proteinExistence type="predicted"/>
<evidence type="ECO:0000313" key="1">
    <source>
        <dbReference type="EMBL" id="NNG36925.1"/>
    </source>
</evidence>
<dbReference type="EMBL" id="JABEND010000009">
    <property type="protein sequence ID" value="NNG36925.1"/>
    <property type="molecule type" value="Genomic_DNA"/>
</dbReference>
<accession>A0A849A8R5</accession>
<organism evidence="1 2">
    <name type="scientific">Nakamurella aerolata</name>
    <dbReference type="NCBI Taxonomy" id="1656892"/>
    <lineage>
        <taxon>Bacteria</taxon>
        <taxon>Bacillati</taxon>
        <taxon>Actinomycetota</taxon>
        <taxon>Actinomycetes</taxon>
        <taxon>Nakamurellales</taxon>
        <taxon>Nakamurellaceae</taxon>
        <taxon>Nakamurella</taxon>
    </lineage>
</organism>